<evidence type="ECO:0000256" key="7">
    <source>
        <dbReference type="ARBA" id="ARBA00022949"/>
    </source>
</evidence>
<evidence type="ECO:0000256" key="12">
    <source>
        <dbReference type="SAM" id="MobiDB-lite"/>
    </source>
</evidence>
<sequence>MRTLSAWTLLALLSLLAVKGLGQDLDLSDAVDDLPSTPALKPKPKEPAGGEGAGRDLDLADVFGDDDDDYKPPTRKPPVQPVQPKDPVKPKPKPEETHSGFFGPTVRPELLPRTPARPLRTPAPPRKGQADADFDLSDALDPSNDIGGKGKDTGKGDKSLGGGGRGDGRPNIRGGNGGGTFTDDDLFDVGNDNSYKPDKGKGGRGSASTDLDSNDNGDYDTMAETGTIAGIVSAVGMALVGAISGYISYQKKKLCFSIQQSLNTDMVKAENPEVVVAQEPQVQQTLLQPPNAEPPTEDNAV</sequence>
<keyword evidence="5 14" id="KW-0732">Signal</keyword>
<keyword evidence="16" id="KW-1185">Reference proteome</keyword>
<feature type="transmembrane region" description="Helical" evidence="13">
    <location>
        <begin position="228"/>
        <end position="249"/>
    </location>
</feature>
<feature type="compositionally biased region" description="Basic and acidic residues" evidence="12">
    <location>
        <begin position="148"/>
        <end position="158"/>
    </location>
</feature>
<dbReference type="GO" id="GO:0016020">
    <property type="term" value="C:membrane"/>
    <property type="evidence" value="ECO:0007669"/>
    <property type="project" value="UniProtKB-SubCell"/>
</dbReference>
<evidence type="ECO:0000256" key="8">
    <source>
        <dbReference type="ARBA" id="ARBA00022989"/>
    </source>
</evidence>
<dbReference type="InterPro" id="IPR022078">
    <property type="entry name" value="CD99L2"/>
</dbReference>
<evidence type="ECO:0000256" key="6">
    <source>
        <dbReference type="ARBA" id="ARBA00022889"/>
    </source>
</evidence>
<accession>A0A3B1JWW3</accession>
<dbReference type="InParanoid" id="A0A3B1JWW3"/>
<evidence type="ECO:0000256" key="3">
    <source>
        <dbReference type="ARBA" id="ARBA00022475"/>
    </source>
</evidence>
<reference evidence="15" key="3">
    <citation type="submission" date="2025-08" db="UniProtKB">
        <authorList>
            <consortium name="Ensembl"/>
        </authorList>
    </citation>
    <scope>IDENTIFICATION</scope>
</reference>
<feature type="compositionally biased region" description="Low complexity" evidence="12">
    <location>
        <begin position="107"/>
        <end position="120"/>
    </location>
</feature>
<evidence type="ECO:0000256" key="9">
    <source>
        <dbReference type="ARBA" id="ARBA00023136"/>
    </source>
</evidence>
<evidence type="ECO:0000256" key="10">
    <source>
        <dbReference type="ARBA" id="ARBA00037814"/>
    </source>
</evidence>
<keyword evidence="3" id="KW-1003">Cell membrane</keyword>
<dbReference type="AlphaFoldDB" id="A0A3B1JWW3"/>
<feature type="compositionally biased region" description="Basic and acidic residues" evidence="12">
    <location>
        <begin position="43"/>
        <end position="58"/>
    </location>
</feature>
<feature type="chain" id="PRO_5017387775" description="CD99 antigen-like protein 2" evidence="14">
    <location>
        <begin position="23"/>
        <end position="301"/>
    </location>
</feature>
<comment type="similarity">
    <text evidence="2">Belongs to the CD99 family.</text>
</comment>
<dbReference type="RefSeq" id="XP_007248171.2">
    <property type="nucleotide sequence ID" value="XM_007248109.4"/>
</dbReference>
<evidence type="ECO:0000256" key="4">
    <source>
        <dbReference type="ARBA" id="ARBA00022692"/>
    </source>
</evidence>
<evidence type="ECO:0000256" key="11">
    <source>
        <dbReference type="ARBA" id="ARBA00040427"/>
    </source>
</evidence>
<evidence type="ECO:0000256" key="5">
    <source>
        <dbReference type="ARBA" id="ARBA00022729"/>
    </source>
</evidence>
<feature type="signal peptide" evidence="14">
    <location>
        <begin position="1"/>
        <end position="22"/>
    </location>
</feature>
<dbReference type="PANTHER" id="PTHR15076">
    <property type="entry name" value="CD99/MIC2 PROTEIN RELATED"/>
    <property type="match status" value="1"/>
</dbReference>
<evidence type="ECO:0000256" key="14">
    <source>
        <dbReference type="SAM" id="SignalP"/>
    </source>
</evidence>
<proteinExistence type="inferred from homology"/>
<evidence type="ECO:0000256" key="13">
    <source>
        <dbReference type="SAM" id="Phobius"/>
    </source>
</evidence>
<feature type="region of interest" description="Disordered" evidence="12">
    <location>
        <begin position="27"/>
        <end position="218"/>
    </location>
</feature>
<dbReference type="PANTHER" id="PTHR15076:SF12">
    <property type="entry name" value="CD99 ANTIGEN-LIKE PROTEIN 2"/>
    <property type="match status" value="1"/>
</dbReference>
<reference evidence="16" key="1">
    <citation type="submission" date="2013-03" db="EMBL/GenBank/DDBJ databases">
        <authorList>
            <person name="Jeffery W."/>
            <person name="Warren W."/>
            <person name="Wilson R.K."/>
        </authorList>
    </citation>
    <scope>NUCLEOTIDE SEQUENCE</scope>
    <source>
        <strain evidence="16">female</strain>
    </source>
</reference>
<dbReference type="STRING" id="7994.ENSAMXP00000046922"/>
<name>A0A3B1JWW3_ASTMX</name>
<dbReference type="Pfam" id="PF12301">
    <property type="entry name" value="CD99L2"/>
    <property type="match status" value="1"/>
</dbReference>
<dbReference type="Bgee" id="ENSAMXG00000011711">
    <property type="expression patterns" value="Expressed in brain and 14 other cell types or tissues"/>
</dbReference>
<feature type="compositionally biased region" description="Basic and acidic residues" evidence="12">
    <location>
        <begin position="86"/>
        <end position="98"/>
    </location>
</feature>
<reference evidence="16" key="2">
    <citation type="journal article" date="2014" name="Nat. Commun.">
        <title>The cavefish genome reveals candidate genes for eye loss.</title>
        <authorList>
            <person name="McGaugh S.E."/>
            <person name="Gross J.B."/>
            <person name="Aken B."/>
            <person name="Blin M."/>
            <person name="Borowsky R."/>
            <person name="Chalopin D."/>
            <person name="Hinaux H."/>
            <person name="Jeffery W.R."/>
            <person name="Keene A."/>
            <person name="Ma L."/>
            <person name="Minx P."/>
            <person name="Murphy D."/>
            <person name="O'Quin K.E."/>
            <person name="Retaux S."/>
            <person name="Rohner N."/>
            <person name="Searle S.M."/>
            <person name="Stahl B.A."/>
            <person name="Tabin C."/>
            <person name="Volff J.N."/>
            <person name="Yoshizawa M."/>
            <person name="Warren W.C."/>
        </authorList>
    </citation>
    <scope>NUCLEOTIDE SEQUENCE [LARGE SCALE GENOMIC DNA]</scope>
    <source>
        <strain evidence="16">female</strain>
    </source>
</reference>
<keyword evidence="8 13" id="KW-1133">Transmembrane helix</keyword>
<keyword evidence="7" id="KW-0965">Cell junction</keyword>
<keyword evidence="6" id="KW-0130">Cell adhesion</keyword>
<dbReference type="Proteomes" id="UP000018467">
    <property type="component" value="Unassembled WGS sequence"/>
</dbReference>
<protein>
    <recommendedName>
        <fullName evidence="11">CD99 antigen-like protein 2</fullName>
    </recommendedName>
</protein>
<evidence type="ECO:0000256" key="2">
    <source>
        <dbReference type="ARBA" id="ARBA00008763"/>
    </source>
</evidence>
<evidence type="ECO:0000256" key="1">
    <source>
        <dbReference type="ARBA" id="ARBA00004282"/>
    </source>
</evidence>
<keyword evidence="4 13" id="KW-0812">Transmembrane</keyword>
<dbReference type="KEGG" id="amex:103036055"/>
<evidence type="ECO:0000313" key="16">
    <source>
        <dbReference type="Proteomes" id="UP000018467"/>
    </source>
</evidence>
<reference evidence="15" key="4">
    <citation type="submission" date="2025-09" db="UniProtKB">
        <authorList>
            <consortium name="Ensembl"/>
        </authorList>
    </citation>
    <scope>IDENTIFICATION</scope>
</reference>
<organism evidence="15 16">
    <name type="scientific">Astyanax mexicanus</name>
    <name type="common">Blind cave fish</name>
    <name type="synonym">Astyanax fasciatus mexicanus</name>
    <dbReference type="NCBI Taxonomy" id="7994"/>
    <lineage>
        <taxon>Eukaryota</taxon>
        <taxon>Metazoa</taxon>
        <taxon>Chordata</taxon>
        <taxon>Craniata</taxon>
        <taxon>Vertebrata</taxon>
        <taxon>Euteleostomi</taxon>
        <taxon>Actinopterygii</taxon>
        <taxon>Neopterygii</taxon>
        <taxon>Teleostei</taxon>
        <taxon>Ostariophysi</taxon>
        <taxon>Characiformes</taxon>
        <taxon>Characoidei</taxon>
        <taxon>Acestrorhamphidae</taxon>
        <taxon>Acestrorhamphinae</taxon>
        <taxon>Astyanax</taxon>
    </lineage>
</organism>
<dbReference type="Ensembl" id="ENSAMXT00000030264.1">
    <property type="protein sequence ID" value="ENSAMXP00000046922.1"/>
    <property type="gene ID" value="ENSAMXG00000011711.2"/>
</dbReference>
<evidence type="ECO:0000313" key="15">
    <source>
        <dbReference type="Ensembl" id="ENSAMXP00000046922.1"/>
    </source>
</evidence>
<comment type="subcellular location">
    <subcellularLocation>
        <location evidence="1">Cell junction</location>
    </subcellularLocation>
    <subcellularLocation>
        <location evidence="10">Cell membrane</location>
        <topology evidence="10">Single-pass type I membrane protein</topology>
        <orientation evidence="10">Extracellular side</orientation>
    </subcellularLocation>
</comment>
<dbReference type="FunCoup" id="A0A3B1JWW3">
    <property type="interactions" value="1658"/>
</dbReference>
<keyword evidence="9 13" id="KW-0472">Membrane</keyword>
<dbReference type="CTD" id="83692"/>
<dbReference type="GeneID" id="103036055"/>
<dbReference type="GeneTree" id="ENSGT00940000154344"/>